<keyword evidence="2" id="KW-1185">Reference proteome</keyword>
<protein>
    <submittedName>
        <fullName evidence="1">Uncharacterized protein</fullName>
    </submittedName>
</protein>
<sequence length="544" mass="59878">MLLPSHTRIATAAAIATCTTFTSALVPRANNECRQTKIAILGGGMAGITAAQTLSNNSISDFIIIEYQATLGGRIHDTTFGWQANGSPFHVEIGANWIQGIGKPGGQANPIWDLVGHPKSGPYLMSSNAYQAKRYRLSTSTSDFDSLLTYNETGSVDYSDLIGKYSGTAKNLSRQASTIQDKNLPDETVRTGLTIAGWKPRKSDMAAQAAEYLGWDFENIYAPENCSLAFNIDTGGDDGGRFGPRNEFVIDQGGFRRIVEGEASAFLKPNDTRLLLNTKVTGVKYSSTGVTINNDDGSCISAEYAICTFSLGVLQQHNVIKFDPALPTWKRQAIQSFNFGTYTKLFMQFNETFWPNKQFFLYASPTARGHYAVWQSLSTKGFLEGSHILFATLTDQESYHAEEQTDAQTQSEAMKVLREMFPDTIVPEPMSFMYPRWTRMPWSYGSYTSWPAGTSEKVHSNLRANVDRLWFAGEALSRDYMGYVHGAWFEGKDAGEQVAGLIQGRCVNGSKDTKTCNTREIFDKTYGTVADSAGSTGQALQIPL</sequence>
<gene>
    <name evidence="1" type="ORF">NQ176_g6379</name>
</gene>
<evidence type="ECO:0000313" key="2">
    <source>
        <dbReference type="Proteomes" id="UP001143910"/>
    </source>
</evidence>
<dbReference type="Proteomes" id="UP001143910">
    <property type="component" value="Unassembled WGS sequence"/>
</dbReference>
<comment type="caution">
    <text evidence="1">The sequence shown here is derived from an EMBL/GenBank/DDBJ whole genome shotgun (WGS) entry which is preliminary data.</text>
</comment>
<accession>A0ACC1N3J5</accession>
<proteinExistence type="predicted"/>
<evidence type="ECO:0000313" key="1">
    <source>
        <dbReference type="EMBL" id="KAJ2973837.1"/>
    </source>
</evidence>
<name>A0ACC1N3J5_9HYPO</name>
<organism evidence="1 2">
    <name type="scientific">Zarea fungicola</name>
    <dbReference type="NCBI Taxonomy" id="93591"/>
    <lineage>
        <taxon>Eukaryota</taxon>
        <taxon>Fungi</taxon>
        <taxon>Dikarya</taxon>
        <taxon>Ascomycota</taxon>
        <taxon>Pezizomycotina</taxon>
        <taxon>Sordariomycetes</taxon>
        <taxon>Hypocreomycetidae</taxon>
        <taxon>Hypocreales</taxon>
        <taxon>Cordycipitaceae</taxon>
        <taxon>Zarea</taxon>
    </lineage>
</organism>
<dbReference type="EMBL" id="JANJQO010000912">
    <property type="protein sequence ID" value="KAJ2973837.1"/>
    <property type="molecule type" value="Genomic_DNA"/>
</dbReference>
<reference evidence="1" key="1">
    <citation type="submission" date="2022-08" db="EMBL/GenBank/DDBJ databases">
        <title>Genome Sequence of Lecanicillium fungicola.</title>
        <authorList>
            <person name="Buettner E."/>
        </authorList>
    </citation>
    <scope>NUCLEOTIDE SEQUENCE</scope>
    <source>
        <strain evidence="1">Babe33</strain>
    </source>
</reference>